<dbReference type="InterPro" id="IPR031904">
    <property type="entry name" value="Cadherin_CBD"/>
</dbReference>
<dbReference type="PROSITE" id="PS00232">
    <property type="entry name" value="CADHERIN_1"/>
    <property type="match status" value="3"/>
</dbReference>
<dbReference type="InterPro" id="IPR032455">
    <property type="entry name" value="Cadherin_C"/>
</dbReference>
<accession>A0A8C9UZK1</accession>
<dbReference type="InterPro" id="IPR050174">
    <property type="entry name" value="Protocadherin/Cadherin-CA"/>
</dbReference>
<evidence type="ECO:0000256" key="6">
    <source>
        <dbReference type="ARBA" id="ARBA00022737"/>
    </source>
</evidence>
<reference evidence="17 18" key="1">
    <citation type="submission" date="2019-04" db="EMBL/GenBank/DDBJ databases">
        <authorList>
            <consortium name="Wellcome Sanger Institute Data Sharing"/>
        </authorList>
    </citation>
    <scope>NUCLEOTIDE SEQUENCE [LARGE SCALE GENOMIC DNA]</scope>
</reference>
<dbReference type="Pfam" id="PF15974">
    <property type="entry name" value="Cadherin_tail"/>
    <property type="match status" value="1"/>
</dbReference>
<dbReference type="Pfam" id="PF08266">
    <property type="entry name" value="Cadherin_2"/>
    <property type="match status" value="1"/>
</dbReference>
<dbReference type="InterPro" id="IPR015919">
    <property type="entry name" value="Cadherin-like_sf"/>
</dbReference>
<reference evidence="17" key="2">
    <citation type="submission" date="2025-08" db="UniProtKB">
        <authorList>
            <consortium name="Ensembl"/>
        </authorList>
    </citation>
    <scope>IDENTIFICATION</scope>
</reference>
<feature type="region of interest" description="Disordered" evidence="13">
    <location>
        <begin position="816"/>
        <end position="861"/>
    </location>
</feature>
<keyword evidence="9 14" id="KW-1133">Transmembrane helix</keyword>
<dbReference type="GO" id="GO:0005509">
    <property type="term" value="F:calcium ion binding"/>
    <property type="evidence" value="ECO:0007669"/>
    <property type="project" value="UniProtKB-UniRule"/>
</dbReference>
<dbReference type="Gene3D" id="2.60.40.60">
    <property type="entry name" value="Cadherins"/>
    <property type="match status" value="6"/>
</dbReference>
<feature type="domain" description="Cadherin" evidence="16">
    <location>
        <begin position="27"/>
        <end position="133"/>
    </location>
</feature>
<dbReference type="PROSITE" id="PS50268">
    <property type="entry name" value="CADHERIN_2"/>
    <property type="match status" value="6"/>
</dbReference>
<feature type="compositionally biased region" description="Basic residues" evidence="13">
    <location>
        <begin position="947"/>
        <end position="957"/>
    </location>
</feature>
<feature type="domain" description="Cadherin" evidence="16">
    <location>
        <begin position="572"/>
        <end position="686"/>
    </location>
</feature>
<dbReference type="PRINTS" id="PR00205">
    <property type="entry name" value="CADHERIN"/>
</dbReference>
<feature type="transmembrane region" description="Helical" evidence="14">
    <location>
        <begin position="697"/>
        <end position="721"/>
    </location>
</feature>
<keyword evidence="4 14" id="KW-0812">Transmembrane</keyword>
<dbReference type="AlphaFoldDB" id="A0A8C9UZK1"/>
<feature type="signal peptide" evidence="15">
    <location>
        <begin position="1"/>
        <end position="21"/>
    </location>
</feature>
<dbReference type="CDD" id="cd11304">
    <property type="entry name" value="Cadherin_repeat"/>
    <property type="match status" value="6"/>
</dbReference>
<dbReference type="SUPFAM" id="SSF49313">
    <property type="entry name" value="Cadherin-like"/>
    <property type="match status" value="6"/>
</dbReference>
<evidence type="ECO:0000256" key="14">
    <source>
        <dbReference type="SAM" id="Phobius"/>
    </source>
</evidence>
<evidence type="ECO:0000256" key="11">
    <source>
        <dbReference type="ARBA" id="ARBA00023180"/>
    </source>
</evidence>
<evidence type="ECO:0000256" key="8">
    <source>
        <dbReference type="ARBA" id="ARBA00022889"/>
    </source>
</evidence>
<evidence type="ECO:0000313" key="17">
    <source>
        <dbReference type="Ensembl" id="ENSSFOP00015009092.2"/>
    </source>
</evidence>
<evidence type="ECO:0000256" key="3">
    <source>
        <dbReference type="ARBA" id="ARBA00022475"/>
    </source>
</evidence>
<keyword evidence="7 12" id="KW-0106">Calcium</keyword>
<keyword evidence="8" id="KW-0130">Cell adhesion</keyword>
<feature type="domain" description="Cadherin" evidence="16">
    <location>
        <begin position="456"/>
        <end position="570"/>
    </location>
</feature>
<dbReference type="GO" id="GO:0007156">
    <property type="term" value="P:homophilic cell adhesion via plasma membrane adhesion molecules"/>
    <property type="evidence" value="ECO:0007669"/>
    <property type="project" value="InterPro"/>
</dbReference>
<protein>
    <submittedName>
        <fullName evidence="17">Protocadherin gamma-A11-like</fullName>
    </submittedName>
</protein>
<evidence type="ECO:0000256" key="13">
    <source>
        <dbReference type="SAM" id="MobiDB-lite"/>
    </source>
</evidence>
<dbReference type="FunFam" id="2.60.40.60:FF:000001">
    <property type="entry name" value="Protocadherin alpha 2"/>
    <property type="match status" value="1"/>
</dbReference>
<feature type="compositionally biased region" description="Polar residues" evidence="13">
    <location>
        <begin position="816"/>
        <end position="836"/>
    </location>
</feature>
<evidence type="ECO:0000256" key="10">
    <source>
        <dbReference type="ARBA" id="ARBA00023136"/>
    </source>
</evidence>
<dbReference type="InterPro" id="IPR020894">
    <property type="entry name" value="Cadherin_CS"/>
</dbReference>
<comment type="function">
    <text evidence="1">Potential calcium-dependent cell-adhesion protein. May be involved in the establishment and maintenance of specific neuronal connections in the brain.</text>
</comment>
<dbReference type="Pfam" id="PF00028">
    <property type="entry name" value="Cadherin"/>
    <property type="match status" value="5"/>
</dbReference>
<dbReference type="Ensembl" id="ENSSFOT00015009218.2">
    <property type="protein sequence ID" value="ENSSFOP00015009092.2"/>
    <property type="gene ID" value="ENSSFOG00015005902.2"/>
</dbReference>
<evidence type="ECO:0000256" key="5">
    <source>
        <dbReference type="ARBA" id="ARBA00022729"/>
    </source>
</evidence>
<dbReference type="FunFam" id="2.60.40.60:FF:000002">
    <property type="entry name" value="Protocadherin alpha 2"/>
    <property type="match status" value="1"/>
</dbReference>
<feature type="region of interest" description="Disordered" evidence="13">
    <location>
        <begin position="910"/>
        <end position="957"/>
    </location>
</feature>
<proteinExistence type="predicted"/>
<dbReference type="Proteomes" id="UP000694397">
    <property type="component" value="Chromosome 4"/>
</dbReference>
<evidence type="ECO:0000256" key="7">
    <source>
        <dbReference type="ARBA" id="ARBA00022837"/>
    </source>
</evidence>
<dbReference type="PANTHER" id="PTHR24028">
    <property type="entry name" value="CADHERIN-87A"/>
    <property type="match status" value="1"/>
</dbReference>
<organism evidence="17 18">
    <name type="scientific">Scleropages formosus</name>
    <name type="common">Asian bonytongue</name>
    <name type="synonym">Osteoglossum formosum</name>
    <dbReference type="NCBI Taxonomy" id="113540"/>
    <lineage>
        <taxon>Eukaryota</taxon>
        <taxon>Metazoa</taxon>
        <taxon>Chordata</taxon>
        <taxon>Craniata</taxon>
        <taxon>Vertebrata</taxon>
        <taxon>Euteleostomi</taxon>
        <taxon>Actinopterygii</taxon>
        <taxon>Neopterygii</taxon>
        <taxon>Teleostei</taxon>
        <taxon>Osteoglossocephala</taxon>
        <taxon>Osteoglossomorpha</taxon>
        <taxon>Osteoglossiformes</taxon>
        <taxon>Osteoglossidae</taxon>
        <taxon>Scleropages</taxon>
    </lineage>
</organism>
<dbReference type="PANTHER" id="PTHR24028:SF264">
    <property type="entry name" value="PROTOCADHERIN 1 GAMMA 32"/>
    <property type="match status" value="1"/>
</dbReference>
<dbReference type="InterPro" id="IPR013164">
    <property type="entry name" value="Cadherin_N"/>
</dbReference>
<feature type="domain" description="Cadherin" evidence="16">
    <location>
        <begin position="359"/>
        <end position="455"/>
    </location>
</feature>
<dbReference type="GO" id="GO:0005886">
    <property type="term" value="C:plasma membrane"/>
    <property type="evidence" value="ECO:0007669"/>
    <property type="project" value="UniProtKB-SubCell"/>
</dbReference>
<evidence type="ECO:0000256" key="12">
    <source>
        <dbReference type="PROSITE-ProRule" id="PRU00043"/>
    </source>
</evidence>
<comment type="subcellular location">
    <subcellularLocation>
        <location evidence="2">Cell membrane</location>
        <topology evidence="2">Single-pass type I membrane protein</topology>
    </subcellularLocation>
</comment>
<dbReference type="FunFam" id="2.60.40.60:FF:000004">
    <property type="entry name" value="Protocadherin 1 gamma 2"/>
    <property type="match status" value="1"/>
</dbReference>
<evidence type="ECO:0000256" key="4">
    <source>
        <dbReference type="ARBA" id="ARBA00022692"/>
    </source>
</evidence>
<evidence type="ECO:0000259" key="16">
    <source>
        <dbReference type="PROSITE" id="PS50268"/>
    </source>
</evidence>
<evidence type="ECO:0000256" key="9">
    <source>
        <dbReference type="ARBA" id="ARBA00022989"/>
    </source>
</evidence>
<keyword evidence="5 15" id="KW-0732">Signal</keyword>
<dbReference type="FunFam" id="2.60.40.60:FF:000129">
    <property type="entry name" value="protocadherin alpha-C2 isoform X1"/>
    <property type="match status" value="1"/>
</dbReference>
<dbReference type="FunFam" id="2.60.40.60:FF:000018">
    <property type="entry name" value="Protocadherin gamma c3"/>
    <property type="match status" value="1"/>
</dbReference>
<keyword evidence="3" id="KW-1003">Cell membrane</keyword>
<dbReference type="GO" id="GO:0009653">
    <property type="term" value="P:anatomical structure morphogenesis"/>
    <property type="evidence" value="ECO:0007669"/>
    <property type="project" value="UniProtKB-ARBA"/>
</dbReference>
<evidence type="ECO:0000256" key="1">
    <source>
        <dbReference type="ARBA" id="ARBA00003436"/>
    </source>
</evidence>
<evidence type="ECO:0000256" key="15">
    <source>
        <dbReference type="SAM" id="SignalP"/>
    </source>
</evidence>
<name>A0A8C9UZK1_SCLFO</name>
<gene>
    <name evidence="17" type="primary">LOC108934196</name>
</gene>
<dbReference type="InterPro" id="IPR002126">
    <property type="entry name" value="Cadherin-like_dom"/>
</dbReference>
<keyword evidence="18" id="KW-1185">Reference proteome</keyword>
<keyword evidence="6" id="KW-0677">Repeat</keyword>
<feature type="chain" id="PRO_5034654422" evidence="15">
    <location>
        <begin position="22"/>
        <end position="957"/>
    </location>
</feature>
<sequence>MEHGKWRWAAGWCALWMFCSSKCCIADGAELAYSVSEELKAGSFVGDIAKDLALDFSTIARRNLRVVSDSDVQYFEVNPANGALLIRQPVERESVCGLSPTCLLHVQIMLDNPMEVSRVLVEITDVNDNAPRFPAGNISLEMSEAAAPGSRVRLESAHDPDVGINSLRTYILGANDCFTLNVVTKSDGSKFPELVLEKALDREKQESFSLLLTALDGGRPERSGTTVVLINILDVNDNAPVFEEPVKRVSVLENSVPGTLVTKLVATDADSGSNGEVSFMFSKYTPEHALALLSVDSETGEVRVKGELDYEVTEAYDVTVLARDSGSPAMEGSCNVKVQIIDVNDNAPEINVKSLPSPVREDVELGTVVAFFSVKDKDSGKNGEVTLQISGGMPFKLTSPFGGHYTVVTAEALDREVADEYTLVVTATDSGSPPLSSRSTFTVNLLDVNDNAPVFSQPSYTVEVPENGAPGTQLISLSALDPDSGDNGRLSFSVLPSVIHGSPVSSYVYVDAESGSLRAVRSLDHEQMNAFCVDVQVRDAGVPAQSSNVTVHVFVLDQNDNSPAVVYPSFPEGHALQLSMPNPSRVGYLINRIVAVDLDSGHNAWLFYSIAPGLHADLFRIGPHTGELRTAHKLGEEEEEENEEQKQLEYNIVVVVQDNGKPSLSTSVAVTIIVQEKHSHTSSDSSRTSSDKGVTDVTLYLIISLACVSFVSLLTMVVLVVRCLQHGGTGIGNLCCYGRHTLRSRHNQRRAHKNLHLQLNTHGPVKYMEVVGSPLDPTAQNYYSTLSSRSDFVFVRSPMSNPNNPLSMTLSRKHLITSNNQNPPNTDWRFSQNQRPGPSGASPEEATGVVTGTGPWPNPPTEAEQLQALMAAANEVSEATATLGPGSRYGPQLTLQRAPDFRQNVYIPGSTATLTANPPQQALPPPQAQVLPPSQADAPKAAQTPASKKKVAKKDKK</sequence>
<feature type="domain" description="Cadherin" evidence="16">
    <location>
        <begin position="134"/>
        <end position="242"/>
    </location>
</feature>
<dbReference type="FunFam" id="2.60.40.60:FF:000006">
    <property type="entry name" value="Protocadherin alpha 2"/>
    <property type="match status" value="1"/>
</dbReference>
<feature type="domain" description="Cadherin" evidence="16">
    <location>
        <begin position="243"/>
        <end position="350"/>
    </location>
</feature>
<keyword evidence="11" id="KW-0325">Glycoprotein</keyword>
<dbReference type="Pfam" id="PF16492">
    <property type="entry name" value="Cadherin_C_2"/>
    <property type="match status" value="1"/>
</dbReference>
<evidence type="ECO:0000256" key="2">
    <source>
        <dbReference type="ARBA" id="ARBA00004251"/>
    </source>
</evidence>
<dbReference type="GeneTree" id="ENSGT00940000164468"/>
<reference evidence="17" key="3">
    <citation type="submission" date="2025-09" db="UniProtKB">
        <authorList>
            <consortium name="Ensembl"/>
        </authorList>
    </citation>
    <scope>IDENTIFICATION</scope>
</reference>
<evidence type="ECO:0000313" key="18">
    <source>
        <dbReference type="Proteomes" id="UP000694397"/>
    </source>
</evidence>
<dbReference type="SMART" id="SM00112">
    <property type="entry name" value="CA"/>
    <property type="match status" value="6"/>
</dbReference>
<keyword evidence="10 14" id="KW-0472">Membrane</keyword>